<evidence type="ECO:0000313" key="3">
    <source>
        <dbReference type="Proteomes" id="UP000315115"/>
    </source>
</evidence>
<accession>A0A510I3L8</accession>
<feature type="region of interest" description="Disordered" evidence="1">
    <location>
        <begin position="23"/>
        <end position="65"/>
    </location>
</feature>
<organism evidence="2 3">
    <name type="scientific">Vibrio rotiferianus</name>
    <dbReference type="NCBI Taxonomy" id="190895"/>
    <lineage>
        <taxon>Bacteria</taxon>
        <taxon>Pseudomonadati</taxon>
        <taxon>Pseudomonadota</taxon>
        <taxon>Gammaproteobacteria</taxon>
        <taxon>Vibrionales</taxon>
        <taxon>Vibrionaceae</taxon>
        <taxon>Vibrio</taxon>
    </lineage>
</organism>
<evidence type="ECO:0000256" key="1">
    <source>
        <dbReference type="SAM" id="MobiDB-lite"/>
    </source>
</evidence>
<dbReference type="Proteomes" id="UP000315115">
    <property type="component" value="Chromosome 1"/>
</dbReference>
<sequence length="65" mass="7704">MVSLSMSEKIRVPFISDTVIIDGHYQEERRSGEERRKSNKKWNGYERRVNPDPRSSIHKSIDEEV</sequence>
<gene>
    <name evidence="2" type="ORF">VroAM7_09280</name>
</gene>
<name>A0A510I3L8_9VIBR</name>
<evidence type="ECO:0000313" key="2">
    <source>
        <dbReference type="EMBL" id="BBL88275.1"/>
    </source>
</evidence>
<reference evidence="3" key="1">
    <citation type="submission" date="2019-07" db="EMBL/GenBank/DDBJ databases">
        <title>Complete Genome Sequences of Vibrion rotiferianus strain AM7.</title>
        <authorList>
            <person name="Miyazaki K."/>
            <person name="Wiseschart A."/>
            <person name="Pootanakit K."/>
            <person name="Ishimori K."/>
            <person name="Kitahara K."/>
        </authorList>
    </citation>
    <scope>NUCLEOTIDE SEQUENCE [LARGE SCALE GENOMIC DNA]</scope>
    <source>
        <strain evidence="3">AM7</strain>
    </source>
</reference>
<protein>
    <submittedName>
        <fullName evidence="2">Uncharacterized protein</fullName>
    </submittedName>
</protein>
<proteinExistence type="predicted"/>
<dbReference type="EMBL" id="AP019798">
    <property type="protein sequence ID" value="BBL88275.1"/>
    <property type="molecule type" value="Genomic_DNA"/>
</dbReference>
<dbReference type="AlphaFoldDB" id="A0A510I3L8"/>
<feature type="compositionally biased region" description="Basic and acidic residues" evidence="1">
    <location>
        <begin position="24"/>
        <end position="36"/>
    </location>
</feature>